<feature type="domain" description="Novel toxin 21" evidence="4">
    <location>
        <begin position="1386"/>
        <end position="1457"/>
    </location>
</feature>
<dbReference type="InterPro" id="IPR006530">
    <property type="entry name" value="YD"/>
</dbReference>
<gene>
    <name evidence="6" type="ORF">O4000_19630</name>
</gene>
<evidence type="ECO:0000313" key="6">
    <source>
        <dbReference type="EMBL" id="WAZ56486.1"/>
    </source>
</evidence>
<reference evidence="6" key="1">
    <citation type="submission" date="2022-12" db="EMBL/GenBank/DDBJ databases">
        <title>2953647.</title>
        <authorList>
            <person name="Hergert J."/>
            <person name="Casey R."/>
            <person name="Wagner J."/>
            <person name="Young E.L."/>
            <person name="Oakeson K.F."/>
        </authorList>
    </citation>
    <scope>NUCLEOTIDE SEQUENCE</scope>
    <source>
        <strain evidence="6">2953647</strain>
    </source>
</reference>
<dbReference type="Pfam" id="PF05488">
    <property type="entry name" value="PAAR_motif"/>
    <property type="match status" value="1"/>
</dbReference>
<comment type="similarity">
    <text evidence="1">Belongs to the RHS family.</text>
</comment>
<feature type="domain" description="DUF6531" evidence="5">
    <location>
        <begin position="318"/>
        <end position="392"/>
    </location>
</feature>
<dbReference type="RefSeq" id="WP_213730613.1">
    <property type="nucleotide sequence ID" value="NZ_CAJNLX020000001.1"/>
</dbReference>
<feature type="domain" description="RHS protein conserved region" evidence="3">
    <location>
        <begin position="1266"/>
        <end position="1300"/>
    </location>
</feature>
<protein>
    <submittedName>
        <fullName evidence="6">Toxin C-terminal domain-containing protein</fullName>
    </submittedName>
</protein>
<dbReference type="InterPro" id="IPR022385">
    <property type="entry name" value="Rhs_assc_core"/>
</dbReference>
<evidence type="ECO:0000256" key="2">
    <source>
        <dbReference type="SAM" id="Coils"/>
    </source>
</evidence>
<dbReference type="EMBL" id="CP114564">
    <property type="protein sequence ID" value="WAZ56486.1"/>
    <property type="molecule type" value="Genomic_DNA"/>
</dbReference>
<dbReference type="InterPro" id="IPR008727">
    <property type="entry name" value="PAAR_motif"/>
</dbReference>
<dbReference type="Proteomes" id="UP001164536">
    <property type="component" value="Chromosome"/>
</dbReference>
<dbReference type="InterPro" id="IPR038181">
    <property type="entry name" value="Ntox21_sf"/>
</dbReference>
<name>A0ABY7KVZ3_CITFR</name>
<evidence type="ECO:0000259" key="5">
    <source>
        <dbReference type="Pfam" id="PF20148"/>
    </source>
</evidence>
<feature type="coiled-coil region" evidence="2">
    <location>
        <begin position="130"/>
        <end position="158"/>
    </location>
</feature>
<dbReference type="InterPro" id="IPR028190">
    <property type="entry name" value="Ntox21"/>
</dbReference>
<dbReference type="CDD" id="cd20685">
    <property type="entry name" value="CdiA-CT_Ecl_RNase-like"/>
    <property type="match status" value="1"/>
</dbReference>
<dbReference type="InterPro" id="IPR045351">
    <property type="entry name" value="DUF6531"/>
</dbReference>
<sequence length="1457" mass="162904">MGNLAHAARQGDDIIHTSILADVLGGFFEAAVCVAVGAVVIACAAPLAAAAATAAGVSAATMAATAAAAGTCTAAGLVGGLTVTISGAGDLVEDIAQGAANFISPPSPQGKIATGSENVQTNDLPAARAAGRLMTEAENAAREKLEAEEKKRQEEAEARMSTGMKVLNMVGNLFSYGEAFLGQMFNPVVAGPSGGVVEAPNDVVDCHKHPPQPIQYLAEGSSQVSINDLPAVRAGDRTTCGGTVSTAVSPNVIIGGKSVVVRPIHNGKVPGVEAALLVLSLLTCKPTKLLKELPCMFMGMAAAMLASKVGESIHALWNPVHAATGAKVLSGDEDLDFELPARFPLRWQRIYNSRNRDDGLFGRGWRTAFETRVVREAEYTCFYDEGGRELRFICPEPGEAGFSPDEGLLFAQNEQGLIVIGNLDGSEWRLYVPHPSKPEHLRLLMLSDEYGNGLQLHYDEQDRLHAITDTEESLRIVLHYQNSQFPQRPTRIAEQTASTDSHTGEPVQRLLMRYDYTSQGHLCRVTDADGVCLREFDYTAETLMSGHRMPGGAYYRYRWQPFSDGWRVVEYDATSGENARIDYDMTQRVTTVTHGGGLTHRHEWNDRYLVEKYTDEAGQHWCYEWNENDLLSRTVDPSGAVREYHYDNAGNLTAETDPLGGTVCTRWHEERALPAQVTGPDGSTYQYFYDEHFGLCAVIDALGQCCYYQRDAWGQVTAFTDEKGGVQRLTYNARGQVSSAQDCSGKTTQYRYDEAYRLAEETDAAGESTHYEYSPAGRLVKVLRAEGHVTSLSWTPQGQPEIYREGFSNPVRWQYDRCGRLSVVTDPLGHTVRREYDERNWLTRLYNENGEMYRFIRGVNDRLYEEQGLDGVITRYEYDECDRVISKTWAAGTPDALVHSWQYDPAGNVTEKRTQDGRTVYHYSTTGNLTEVLFYPAGHDESGEAQPPRKVKLSYDRLGRLTAEENNTGRVSYELDALGNRTVVQLPDGRHLKTLYYGSGHALSISLDDRLLTEFSRDNLHREISRTQGGSLTMRTRYDRLGRPERREIYRQEESMRPAEAWHWQYDSRHNLLSETQICDYRYQGYSYDEADHILRQDTSFRGSSHWQYDAAGNQLETSQSGQALKHNQQHQLRQKACVYDVYGRLIQKPGPGGIWYYRYDSEHRMTEAVMEAPTATGTGSTRHEVNFSYDPLGRRTEKRSVVKVYEKGEGCVKATQQETRFVWEGLRLLAEERNGLPLVYVYEDAGSYTPLARIYGSGEKQRVDYYRCGQNGMPQALTDEEGQLHWCLEADVWGETRAEYADESGHRWSGKWSHSPEENLRFAGQYLDRETGLHYNTFRYYAPDMGRFITPDPIGLAGGLNLYQYAPNPLTWIDPLGLSCGHTAKAKELGYKKVNERSHGQPVFVNNKAPNKTKYITPDVDQHNGGFWKAADSVRNLGSRRTRSGTYDADLNRIGD</sequence>
<dbReference type="Gene3D" id="3.10.380.20">
    <property type="entry name" value="Novel toxin 21 (CdiA), C-terminal domain"/>
    <property type="match status" value="1"/>
</dbReference>
<dbReference type="NCBIfam" id="TIGR03696">
    <property type="entry name" value="Rhs_assc_core"/>
    <property type="match status" value="1"/>
</dbReference>
<dbReference type="Gene3D" id="2.60.200.60">
    <property type="match status" value="1"/>
</dbReference>
<dbReference type="Pfam" id="PF03527">
    <property type="entry name" value="RHS"/>
    <property type="match status" value="1"/>
</dbReference>
<accession>A0ABY7KVZ3</accession>
<evidence type="ECO:0000256" key="1">
    <source>
        <dbReference type="ARBA" id="ARBA00009455"/>
    </source>
</evidence>
<dbReference type="NCBIfam" id="TIGR01643">
    <property type="entry name" value="YD_repeat_2x"/>
    <property type="match status" value="4"/>
</dbReference>
<dbReference type="PANTHER" id="PTHR32305">
    <property type="match status" value="1"/>
</dbReference>
<dbReference type="CDD" id="cd14742">
    <property type="entry name" value="PAAR_RHS"/>
    <property type="match status" value="1"/>
</dbReference>
<organism evidence="6 7">
    <name type="scientific">Citrobacter freundii</name>
    <dbReference type="NCBI Taxonomy" id="546"/>
    <lineage>
        <taxon>Bacteria</taxon>
        <taxon>Pseudomonadati</taxon>
        <taxon>Pseudomonadota</taxon>
        <taxon>Gammaproteobacteria</taxon>
        <taxon>Enterobacterales</taxon>
        <taxon>Enterobacteriaceae</taxon>
        <taxon>Citrobacter</taxon>
        <taxon>Citrobacter freundii complex</taxon>
    </lineage>
</organism>
<dbReference type="InterPro" id="IPR031325">
    <property type="entry name" value="RHS_repeat"/>
</dbReference>
<dbReference type="InterPro" id="IPR001826">
    <property type="entry name" value="RHS"/>
</dbReference>
<dbReference type="InterPro" id="IPR050708">
    <property type="entry name" value="T6SS_VgrG/RHS"/>
</dbReference>
<dbReference type="Pfam" id="PF15526">
    <property type="entry name" value="Ntox21"/>
    <property type="match status" value="1"/>
</dbReference>
<dbReference type="Pfam" id="PF20148">
    <property type="entry name" value="DUF6531"/>
    <property type="match status" value="1"/>
</dbReference>
<dbReference type="Gene3D" id="2.180.10.10">
    <property type="entry name" value="RHS repeat-associated core"/>
    <property type="match status" value="3"/>
</dbReference>
<dbReference type="Pfam" id="PF05593">
    <property type="entry name" value="RHS_repeat"/>
    <property type="match status" value="4"/>
</dbReference>
<keyword evidence="7" id="KW-1185">Reference proteome</keyword>
<evidence type="ECO:0000259" key="3">
    <source>
        <dbReference type="Pfam" id="PF03527"/>
    </source>
</evidence>
<evidence type="ECO:0000259" key="4">
    <source>
        <dbReference type="Pfam" id="PF15526"/>
    </source>
</evidence>
<dbReference type="PANTHER" id="PTHR32305:SF15">
    <property type="entry name" value="PROTEIN RHSA-RELATED"/>
    <property type="match status" value="1"/>
</dbReference>
<evidence type="ECO:0000313" key="7">
    <source>
        <dbReference type="Proteomes" id="UP001164536"/>
    </source>
</evidence>
<proteinExistence type="inferred from homology"/>
<keyword evidence="2" id="KW-0175">Coiled coil</keyword>